<dbReference type="STRING" id="989403.SAMN05421798_1141"/>
<proteinExistence type="predicted"/>
<dbReference type="EMBL" id="LMCB01000139">
    <property type="protein sequence ID" value="KZL06676.1"/>
    <property type="molecule type" value="Genomic_DNA"/>
</dbReference>
<comment type="caution">
    <text evidence="1">The sequence shown here is derived from an EMBL/GenBank/DDBJ whole genome shotgun (WGS) entry which is preliminary data.</text>
</comment>
<evidence type="ECO:0008006" key="3">
    <source>
        <dbReference type="Google" id="ProtNLM"/>
    </source>
</evidence>
<keyword evidence="2" id="KW-1185">Reference proteome</keyword>
<dbReference type="Proteomes" id="UP000076577">
    <property type="component" value="Unassembled WGS sequence"/>
</dbReference>
<dbReference type="InterPro" id="IPR011990">
    <property type="entry name" value="TPR-like_helical_dom_sf"/>
</dbReference>
<organism evidence="1 2">
    <name type="scientific">Pseudovibrio axinellae</name>
    <dbReference type="NCBI Taxonomy" id="989403"/>
    <lineage>
        <taxon>Bacteria</taxon>
        <taxon>Pseudomonadati</taxon>
        <taxon>Pseudomonadota</taxon>
        <taxon>Alphaproteobacteria</taxon>
        <taxon>Hyphomicrobiales</taxon>
        <taxon>Stappiaceae</taxon>
        <taxon>Pseudovibrio</taxon>
    </lineage>
</organism>
<protein>
    <recommendedName>
        <fullName evidence="3">Sel1 repeat protein</fullName>
    </recommendedName>
</protein>
<dbReference type="Gene3D" id="1.25.40.10">
    <property type="entry name" value="Tetratricopeptide repeat domain"/>
    <property type="match status" value="1"/>
</dbReference>
<dbReference type="PATRIC" id="fig|989403.3.peg.4578"/>
<dbReference type="RefSeq" id="WP_068010314.1">
    <property type="nucleotide sequence ID" value="NZ_FOFM01000014.1"/>
</dbReference>
<evidence type="ECO:0000313" key="1">
    <source>
        <dbReference type="EMBL" id="KZL06676.1"/>
    </source>
</evidence>
<evidence type="ECO:0000313" key="2">
    <source>
        <dbReference type="Proteomes" id="UP000076577"/>
    </source>
</evidence>
<dbReference type="OrthoDB" id="5321503at2"/>
<name>A0A161X8R4_9HYPH</name>
<gene>
    <name evidence="1" type="ORF">PsAD2_04189</name>
</gene>
<sequence length="89" mass="10026">MTVLQFDGVMHRHVKQNPFEVESLLQRGLDAASGKAGSCNLIEAHKWFNLAAMRGSAQAVRYRREISQEMSGMEIAEAQRAARDWLSVH</sequence>
<accession>A0A161X8R4</accession>
<dbReference type="AlphaFoldDB" id="A0A161X8R4"/>
<reference evidence="1 2" key="1">
    <citation type="journal article" date="2016" name="Front. Microbiol.">
        <title>Comparative Genomic Analysis Reveals a Diverse Repertoire of Genes Involved in Prokaryote-Eukaryote Interactions within the Pseudovibrio Genus.</title>
        <authorList>
            <person name="Romano S."/>
            <person name="Fernandez-Guerra A."/>
            <person name="Reen F.J."/>
            <person name="Glockner F.O."/>
            <person name="Crowley S.P."/>
            <person name="O'Sullivan O."/>
            <person name="Cotter P.D."/>
            <person name="Adams C."/>
            <person name="Dobson A.D."/>
            <person name="O'Gara F."/>
        </authorList>
    </citation>
    <scope>NUCLEOTIDE SEQUENCE [LARGE SCALE GENOMIC DNA]</scope>
    <source>
        <strain evidence="1 2">Ad2</strain>
    </source>
</reference>